<gene>
    <name evidence="1" type="ORF">A2806_04315</name>
</gene>
<protein>
    <submittedName>
        <fullName evidence="1">Uncharacterized protein</fullName>
    </submittedName>
</protein>
<reference evidence="1 2" key="1">
    <citation type="journal article" date="2016" name="Nat. Commun.">
        <title>Thousands of microbial genomes shed light on interconnected biogeochemical processes in an aquifer system.</title>
        <authorList>
            <person name="Anantharaman K."/>
            <person name="Brown C.T."/>
            <person name="Hug L.A."/>
            <person name="Sharon I."/>
            <person name="Castelle C.J."/>
            <person name="Probst A.J."/>
            <person name="Thomas B.C."/>
            <person name="Singh A."/>
            <person name="Wilkins M.J."/>
            <person name="Karaoz U."/>
            <person name="Brodie E.L."/>
            <person name="Williams K.H."/>
            <person name="Hubbard S.S."/>
            <person name="Banfield J.F."/>
        </authorList>
    </citation>
    <scope>NUCLEOTIDE SEQUENCE [LARGE SCALE GENOMIC DNA]</scope>
</reference>
<accession>A0A1G2PKP2</accession>
<dbReference type="STRING" id="1802362.A2806_04315"/>
<organism evidence="1 2">
    <name type="scientific">Candidatus Terrybacteria bacterium RIFCSPHIGHO2_01_FULL_48_17</name>
    <dbReference type="NCBI Taxonomy" id="1802362"/>
    <lineage>
        <taxon>Bacteria</taxon>
        <taxon>Candidatus Terryibacteriota</taxon>
    </lineage>
</organism>
<proteinExistence type="predicted"/>
<name>A0A1G2PKP2_9BACT</name>
<dbReference type="Proteomes" id="UP000177629">
    <property type="component" value="Unassembled WGS sequence"/>
</dbReference>
<evidence type="ECO:0000313" key="1">
    <source>
        <dbReference type="EMBL" id="OHA48890.1"/>
    </source>
</evidence>
<dbReference type="EMBL" id="MHSS01000002">
    <property type="protein sequence ID" value="OHA48890.1"/>
    <property type="molecule type" value="Genomic_DNA"/>
</dbReference>
<comment type="caution">
    <text evidence="1">The sequence shown here is derived from an EMBL/GenBank/DDBJ whole genome shotgun (WGS) entry which is preliminary data.</text>
</comment>
<dbReference type="AlphaFoldDB" id="A0A1G2PKP2"/>
<sequence length="148" mass="17684">MTEEEFLNEKVALAKRLLRRYARLTQQNKIEWKTKRDGDPFEGYHDVLVGTYQGIEIDLHYPNSPRICIIEILERKTRLFYEDLSVNQWPHGDRISYEHNISPLAKAIQRYFGRIRKQREQEAVRVAKRQSRARDVVISGFRKVVDRI</sequence>
<evidence type="ECO:0000313" key="2">
    <source>
        <dbReference type="Proteomes" id="UP000177629"/>
    </source>
</evidence>